<proteinExistence type="predicted"/>
<comment type="caution">
    <text evidence="1">The sequence shown here is derived from an EMBL/GenBank/DDBJ whole genome shotgun (WGS) entry which is preliminary data.</text>
</comment>
<keyword evidence="1" id="KW-0966">Cell projection</keyword>
<dbReference type="AlphaFoldDB" id="A0A9P2QD00"/>
<keyword evidence="1" id="KW-0282">Flagellum</keyword>
<reference evidence="1 2" key="1">
    <citation type="submission" date="2018-02" db="EMBL/GenBank/DDBJ databases">
        <title>Acinetobacter baumanii whole genome sequence.</title>
        <authorList>
            <person name="Qasim Z.J."/>
        </authorList>
    </citation>
    <scope>NUCLEOTIDE SEQUENCE [LARGE SCALE GENOMIC DNA]</scope>
    <source>
        <strain evidence="1 2">ZQ8</strain>
    </source>
</reference>
<sequence>MKKILATTLIALSLVGCATSRGLIEIPPGQKLNQSQEIVAQGKSIIVKVEDDRKFQDKPASADIPSLKGEQSHATAEEKARAVARKRNGYGKALGDILLKDETVSHLVDKRVSEALQQSGYKVLDKNNEANADLILNIKINKFWSWFQPGFASIKIHSEIDTEILDAKHPNRPPFKIYSKVTRSAQVANESKWVENIDNVLNDYEKKLIIELSKQSQ</sequence>
<dbReference type="Proteomes" id="UP000233757">
    <property type="component" value="Unassembled WGS sequence"/>
</dbReference>
<organism evidence="1 2">
    <name type="scientific">Acinetobacter baumannii</name>
    <dbReference type="NCBI Taxonomy" id="470"/>
    <lineage>
        <taxon>Bacteria</taxon>
        <taxon>Pseudomonadati</taxon>
        <taxon>Pseudomonadota</taxon>
        <taxon>Gammaproteobacteria</taxon>
        <taxon>Moraxellales</taxon>
        <taxon>Moraxellaceae</taxon>
        <taxon>Acinetobacter</taxon>
        <taxon>Acinetobacter calcoaceticus/baumannii complex</taxon>
    </lineage>
</organism>
<evidence type="ECO:0000313" key="2">
    <source>
        <dbReference type="Proteomes" id="UP000233757"/>
    </source>
</evidence>
<keyword evidence="1" id="KW-0969">Cilium</keyword>
<name>A0A9P2QD00_ACIBA</name>
<dbReference type="Pfam" id="PF03923">
    <property type="entry name" value="Lipoprotein_16"/>
    <property type="match status" value="1"/>
</dbReference>
<dbReference type="RefSeq" id="WP_000721655.1">
    <property type="nucleotide sequence ID" value="NZ_CAJHHB010000001.1"/>
</dbReference>
<dbReference type="PROSITE" id="PS51257">
    <property type="entry name" value="PROKAR_LIPOPROTEIN"/>
    <property type="match status" value="1"/>
</dbReference>
<evidence type="ECO:0000313" key="1">
    <source>
        <dbReference type="EMBL" id="PQL83584.1"/>
    </source>
</evidence>
<accession>A0A9P2QD00</accession>
<gene>
    <name evidence="1" type="ORF">CV954_009725</name>
</gene>
<dbReference type="InterPro" id="IPR005619">
    <property type="entry name" value="Uncharacterised_YajG"/>
</dbReference>
<protein>
    <submittedName>
        <fullName evidence="1">Flagellar biosynthesis protein</fullName>
    </submittedName>
</protein>
<dbReference type="EMBL" id="PHJU02000022">
    <property type="protein sequence ID" value="PQL83584.1"/>
    <property type="molecule type" value="Genomic_DNA"/>
</dbReference>